<dbReference type="InterPro" id="IPR000731">
    <property type="entry name" value="SSD"/>
</dbReference>
<feature type="transmembrane region" description="Helical" evidence="6">
    <location>
        <begin position="707"/>
        <end position="731"/>
    </location>
</feature>
<evidence type="ECO:0000256" key="4">
    <source>
        <dbReference type="ARBA" id="ARBA00022989"/>
    </source>
</evidence>
<dbReference type="PANTHER" id="PTHR33406:SF12">
    <property type="entry name" value="BLR2997 PROTEIN"/>
    <property type="match status" value="1"/>
</dbReference>
<evidence type="ECO:0000259" key="7">
    <source>
        <dbReference type="PROSITE" id="PS50156"/>
    </source>
</evidence>
<comment type="subcellular location">
    <subcellularLocation>
        <location evidence="1">Cell membrane</location>
        <topology evidence="1">Multi-pass membrane protein</topology>
    </subcellularLocation>
</comment>
<protein>
    <submittedName>
        <fullName evidence="8">MMPL family protein</fullName>
    </submittedName>
</protein>
<dbReference type="InterPro" id="IPR050545">
    <property type="entry name" value="Mycobact_MmpL"/>
</dbReference>
<dbReference type="AlphaFoldDB" id="A0A7D9H5K4"/>
<feature type="transmembrane region" description="Helical" evidence="6">
    <location>
        <begin position="230"/>
        <end position="249"/>
    </location>
</feature>
<gene>
    <name evidence="8" type="ORF">JTBM06_V1_10070</name>
</gene>
<evidence type="ECO:0000256" key="5">
    <source>
        <dbReference type="ARBA" id="ARBA00023136"/>
    </source>
</evidence>
<dbReference type="Pfam" id="PF17131">
    <property type="entry name" value="LolA_like"/>
    <property type="match status" value="1"/>
</dbReference>
<reference evidence="8" key="1">
    <citation type="submission" date="2019-07" db="EMBL/GenBank/DDBJ databases">
        <authorList>
            <person name="Weber M."/>
            <person name="Kostadinov I."/>
            <person name="Kostadinov D I."/>
        </authorList>
    </citation>
    <scope>NUCLEOTIDE SEQUENCE</scope>
    <source>
        <strain evidence="8">Gfbio:sag-sample-m06:053724c1-46a9-4a36-b237-ea2bf867836b</strain>
    </source>
</reference>
<feature type="transmembrane region" description="Helical" evidence="6">
    <location>
        <begin position="287"/>
        <end position="306"/>
    </location>
</feature>
<feature type="transmembrane region" description="Helical" evidence="6">
    <location>
        <begin position="788"/>
        <end position="808"/>
    </location>
</feature>
<dbReference type="Pfam" id="PF03176">
    <property type="entry name" value="MMPL"/>
    <property type="match status" value="2"/>
</dbReference>
<keyword evidence="2" id="KW-1003">Cell membrane</keyword>
<feature type="domain" description="SSD" evidence="7">
    <location>
        <begin position="674"/>
        <end position="766"/>
    </location>
</feature>
<keyword evidence="4 6" id="KW-1133">Transmembrane helix</keyword>
<dbReference type="SUPFAM" id="SSF82866">
    <property type="entry name" value="Multidrug efflux transporter AcrB transmembrane domain"/>
    <property type="match status" value="2"/>
</dbReference>
<evidence type="ECO:0000256" key="6">
    <source>
        <dbReference type="SAM" id="Phobius"/>
    </source>
</evidence>
<dbReference type="PANTHER" id="PTHR33406">
    <property type="entry name" value="MEMBRANE PROTEIN MJ1562-RELATED"/>
    <property type="match status" value="1"/>
</dbReference>
<evidence type="ECO:0000313" key="8">
    <source>
        <dbReference type="EMBL" id="VUX55351.1"/>
    </source>
</evidence>
<organism evidence="8">
    <name type="scientific">uncultured Woeseiaceae bacterium</name>
    <dbReference type="NCBI Taxonomy" id="1983305"/>
    <lineage>
        <taxon>Bacteria</taxon>
        <taxon>Pseudomonadati</taxon>
        <taxon>Pseudomonadota</taxon>
        <taxon>Gammaproteobacteria</taxon>
        <taxon>Woeseiales</taxon>
        <taxon>Woeseiaceae</taxon>
        <taxon>environmental samples</taxon>
    </lineage>
</organism>
<dbReference type="InterPro" id="IPR033399">
    <property type="entry name" value="TP_0789-like"/>
</dbReference>
<feature type="transmembrane region" description="Helical" evidence="6">
    <location>
        <begin position="256"/>
        <end position="275"/>
    </location>
</feature>
<proteinExistence type="predicted"/>
<accession>A0A7D9H5K4</accession>
<feature type="transmembrane region" description="Helical" evidence="6">
    <location>
        <begin position="666"/>
        <end position="687"/>
    </location>
</feature>
<feature type="domain" description="SSD" evidence="7">
    <location>
        <begin position="255"/>
        <end position="381"/>
    </location>
</feature>
<evidence type="ECO:0000256" key="2">
    <source>
        <dbReference type="ARBA" id="ARBA00022475"/>
    </source>
</evidence>
<feature type="transmembrane region" description="Helical" evidence="6">
    <location>
        <begin position="21"/>
        <end position="41"/>
    </location>
</feature>
<feature type="transmembrane region" description="Helical" evidence="6">
    <location>
        <begin position="413"/>
        <end position="431"/>
    </location>
</feature>
<dbReference type="GO" id="GO:0005886">
    <property type="term" value="C:plasma membrane"/>
    <property type="evidence" value="ECO:0007669"/>
    <property type="project" value="UniProtKB-SubCell"/>
</dbReference>
<sequence>MPNSFQIIDRFAARFTRVVLRFRWLVILAAIVAAVTIGSGARNLEFANNYRVFFSDENPELVAFENLQATYTKNDNFLFVLEPANGDAFSSDTLAAVEILTEAAWRIPYAIRVDSISNFQHTYGIEDDLIVEDLFRDSSGMDADERARRGAIAIAEPLLENQLVTSDGTVTAVNVVLQYPEKSLVEVPEAVEFARGLRRQIESAHPDINVSLTGVSMLNNAFAETGVSDVGTLMPIMFGVILLLTLLILRSAVAALAAFGVIILSTMVGMGWAGFVGIDLTPISASAPTIILTLAIADSMHILIALRSAMRKGAAKTEAIVDAVRLNFLPVGVTSITTIVGFLALNFSDSPPFWHLGNITAVGIGAAWLFSITLLPALISVLPYKVKQTGTTDRGERAMARVADFVIGNPRRILLALGSTTLLLTALIPTIDFNDQWTQYFDERVEFRRDTDQALQHLGMYPIEYSVPARESGGISEPEYLAKLEDFAEFLRAQPEVVHVYSFSDIMKRLNKNLHGDDQSFYVTPAERDEAAQFLLLYELSLPYGLDLNDRINIDKSATRVTATLGDVDSIQTKRLLEATEVWMQDNLPDWMQTKPTSAQVMFTYIAERNVENMVSGTIIAIGAIALILMLALQSFRLGLLSLIPNGLPILATFGAWALIVGEVGFSVATIASISLGIIVDDTVHLLSKYVRARRESNSNAADAIRYAFKTVGVAIVVNTVVLTAGFMVMLTSSFKVNVDMGLLTAIAIVFALILDFLFLPALLLLLDRVQTNKETSGVPEMKSSIALPRPAATAGLVILVGMAAALASSPGFGSSSITPVRGETEAQRTGFEIAARADRSDRGFINSEVELEMVLRNAAGKESHRTLKITTLEIEDESVGDKTLVVFDNPRDIKGTALLSHANILDPDDQWLFLPALKRVKRISSANKSGPFVGSEFAFEDFTALELNKFDYTYLREEDLDNVNMDVIERTPRYEKSGYTRQVSWVDRDIYQVRKVEFYDRRGDLLKTLTLKDYRNYDGVWRSQRMEMVNHQTGKSTDFIYGDYQFDIGLEEGDFVKSRLTRLR</sequence>
<evidence type="ECO:0000256" key="3">
    <source>
        <dbReference type="ARBA" id="ARBA00022692"/>
    </source>
</evidence>
<feature type="transmembrane region" description="Helical" evidence="6">
    <location>
        <begin position="743"/>
        <end position="767"/>
    </location>
</feature>
<evidence type="ECO:0000256" key="1">
    <source>
        <dbReference type="ARBA" id="ARBA00004651"/>
    </source>
</evidence>
<dbReference type="Gene3D" id="2.50.20.10">
    <property type="entry name" value="Lipoprotein localisation LolA/LolB/LppX"/>
    <property type="match status" value="1"/>
</dbReference>
<dbReference type="InterPro" id="IPR004869">
    <property type="entry name" value="MMPL_dom"/>
</dbReference>
<keyword evidence="3 6" id="KW-0812">Transmembrane</keyword>
<name>A0A7D9H5K4_9GAMM</name>
<dbReference type="PROSITE" id="PS50156">
    <property type="entry name" value="SSD"/>
    <property type="match status" value="2"/>
</dbReference>
<keyword evidence="5 6" id="KW-0472">Membrane</keyword>
<dbReference type="EMBL" id="LR633967">
    <property type="protein sequence ID" value="VUX55351.1"/>
    <property type="molecule type" value="Genomic_DNA"/>
</dbReference>
<feature type="transmembrane region" description="Helical" evidence="6">
    <location>
        <begin position="640"/>
        <end position="660"/>
    </location>
</feature>
<dbReference type="Gene3D" id="1.20.1640.10">
    <property type="entry name" value="Multidrug efflux transporter AcrB transmembrane domain"/>
    <property type="match status" value="2"/>
</dbReference>
<feature type="transmembrane region" description="Helical" evidence="6">
    <location>
        <begin position="614"/>
        <end position="633"/>
    </location>
</feature>
<feature type="transmembrane region" description="Helical" evidence="6">
    <location>
        <begin position="359"/>
        <end position="384"/>
    </location>
</feature>
<feature type="transmembrane region" description="Helical" evidence="6">
    <location>
        <begin position="326"/>
        <end position="347"/>
    </location>
</feature>
<dbReference type="CDD" id="cd16329">
    <property type="entry name" value="LolA_like"/>
    <property type="match status" value="1"/>
</dbReference>